<feature type="region of interest" description="Disordered" evidence="1">
    <location>
        <begin position="185"/>
        <end position="217"/>
    </location>
</feature>
<feature type="compositionally biased region" description="Basic residues" evidence="1">
    <location>
        <begin position="63"/>
        <end position="76"/>
    </location>
</feature>
<protein>
    <submittedName>
        <fullName evidence="2">Uncharacterized protein</fullName>
    </submittedName>
</protein>
<feature type="region of interest" description="Disordered" evidence="1">
    <location>
        <begin position="1"/>
        <end position="154"/>
    </location>
</feature>
<evidence type="ECO:0000313" key="2">
    <source>
        <dbReference type="EMBL" id="RLN13071.1"/>
    </source>
</evidence>
<feature type="compositionally biased region" description="Low complexity" evidence="1">
    <location>
        <begin position="21"/>
        <end position="34"/>
    </location>
</feature>
<dbReference type="EMBL" id="PQIB02000006">
    <property type="protein sequence ID" value="RLN13071.1"/>
    <property type="molecule type" value="Genomic_DNA"/>
</dbReference>
<sequence>MALEAQASPSSSPRRSPPSAPGSADGAPAAASHLAPRRRGPLSRRTAPPSSPPPRAVAPPHGGAKRAARRVTHRRPGPQPRRGVVLVKWPPQHPLPRRSRPDPPPPRRQRPVEVPPQPPAPAPVHALAPPPAPALAPDPAPATAAAQFRSPDQVVPNILSRKRRVVAMQRAALVARDAATLTPARAWSATPTATTASSGMQAEHVGRHGGREEEERG</sequence>
<feature type="compositionally biased region" description="Basic and acidic residues" evidence="1">
    <location>
        <begin position="204"/>
        <end position="217"/>
    </location>
</feature>
<name>A0A3L6S1G4_PANMI</name>
<dbReference type="AlphaFoldDB" id="A0A3L6S1G4"/>
<dbReference type="Proteomes" id="UP000275267">
    <property type="component" value="Unassembled WGS sequence"/>
</dbReference>
<proteinExistence type="predicted"/>
<organism evidence="2 3">
    <name type="scientific">Panicum miliaceum</name>
    <name type="common">Proso millet</name>
    <name type="synonym">Broomcorn millet</name>
    <dbReference type="NCBI Taxonomy" id="4540"/>
    <lineage>
        <taxon>Eukaryota</taxon>
        <taxon>Viridiplantae</taxon>
        <taxon>Streptophyta</taxon>
        <taxon>Embryophyta</taxon>
        <taxon>Tracheophyta</taxon>
        <taxon>Spermatophyta</taxon>
        <taxon>Magnoliopsida</taxon>
        <taxon>Liliopsida</taxon>
        <taxon>Poales</taxon>
        <taxon>Poaceae</taxon>
        <taxon>PACMAD clade</taxon>
        <taxon>Panicoideae</taxon>
        <taxon>Panicodae</taxon>
        <taxon>Paniceae</taxon>
        <taxon>Panicinae</taxon>
        <taxon>Panicum</taxon>
        <taxon>Panicum sect. Panicum</taxon>
    </lineage>
</organism>
<comment type="caution">
    <text evidence="2">The sequence shown here is derived from an EMBL/GenBank/DDBJ whole genome shotgun (WGS) entry which is preliminary data.</text>
</comment>
<feature type="compositionally biased region" description="Low complexity" evidence="1">
    <location>
        <begin position="185"/>
        <end position="198"/>
    </location>
</feature>
<reference evidence="3" key="1">
    <citation type="journal article" date="2019" name="Nat. Commun.">
        <title>The genome of broomcorn millet.</title>
        <authorList>
            <person name="Zou C."/>
            <person name="Miki D."/>
            <person name="Li D."/>
            <person name="Tang Q."/>
            <person name="Xiao L."/>
            <person name="Rajput S."/>
            <person name="Deng P."/>
            <person name="Jia W."/>
            <person name="Huang R."/>
            <person name="Zhang M."/>
            <person name="Sun Y."/>
            <person name="Hu J."/>
            <person name="Fu X."/>
            <person name="Schnable P.S."/>
            <person name="Li F."/>
            <person name="Zhang H."/>
            <person name="Feng B."/>
            <person name="Zhu X."/>
            <person name="Liu R."/>
            <person name="Schnable J.C."/>
            <person name="Zhu J.-K."/>
            <person name="Zhang H."/>
        </authorList>
    </citation>
    <scope>NUCLEOTIDE SEQUENCE [LARGE SCALE GENOMIC DNA]</scope>
</reference>
<keyword evidence="3" id="KW-1185">Reference proteome</keyword>
<gene>
    <name evidence="2" type="ORF">C2845_PM09G10480</name>
</gene>
<feature type="compositionally biased region" description="Pro residues" evidence="1">
    <location>
        <begin position="113"/>
        <end position="140"/>
    </location>
</feature>
<feature type="compositionally biased region" description="Low complexity" evidence="1">
    <location>
        <begin position="141"/>
        <end position="151"/>
    </location>
</feature>
<accession>A0A3L6S1G4</accession>
<evidence type="ECO:0000256" key="1">
    <source>
        <dbReference type="SAM" id="MobiDB-lite"/>
    </source>
</evidence>
<evidence type="ECO:0000313" key="3">
    <source>
        <dbReference type="Proteomes" id="UP000275267"/>
    </source>
</evidence>
<dbReference type="STRING" id="4540.A0A3L6S1G4"/>